<keyword evidence="3" id="KW-1003">Cell membrane</keyword>
<feature type="transmembrane region" description="Helical" evidence="8">
    <location>
        <begin position="36"/>
        <end position="57"/>
    </location>
</feature>
<dbReference type="Gene3D" id="1.10.3730.20">
    <property type="match status" value="1"/>
</dbReference>
<evidence type="ECO:0000256" key="6">
    <source>
        <dbReference type="ARBA" id="ARBA00023136"/>
    </source>
</evidence>
<keyword evidence="6 8" id="KW-0472">Membrane</keyword>
<evidence type="ECO:0000256" key="5">
    <source>
        <dbReference type="ARBA" id="ARBA00022989"/>
    </source>
</evidence>
<dbReference type="GO" id="GO:0015297">
    <property type="term" value="F:antiporter activity"/>
    <property type="evidence" value="ECO:0007669"/>
    <property type="project" value="TreeGrafter"/>
</dbReference>
<dbReference type="PANTHER" id="PTHR30561">
    <property type="entry name" value="SMR FAMILY PROTON-DEPENDENT DRUG EFFLUX TRANSPORTER SUGE"/>
    <property type="match status" value="1"/>
</dbReference>
<dbReference type="Proteomes" id="UP000649179">
    <property type="component" value="Unassembled WGS sequence"/>
</dbReference>
<dbReference type="RefSeq" id="WP_188779453.1">
    <property type="nucleotide sequence ID" value="NZ_BMKQ01000001.1"/>
</dbReference>
<comment type="subcellular location">
    <subcellularLocation>
        <location evidence="1 7">Cell membrane</location>
        <topology evidence="1 7">Multi-pass membrane protein</topology>
    </subcellularLocation>
</comment>
<comment type="caution">
    <text evidence="9">The sequence shown here is derived from an EMBL/GenBank/DDBJ whole genome shotgun (WGS) entry which is preliminary data.</text>
</comment>
<feature type="transmembrane region" description="Helical" evidence="8">
    <location>
        <begin position="6"/>
        <end position="24"/>
    </location>
</feature>
<dbReference type="GO" id="GO:0015199">
    <property type="term" value="F:amino-acid betaine transmembrane transporter activity"/>
    <property type="evidence" value="ECO:0007669"/>
    <property type="project" value="TreeGrafter"/>
</dbReference>
<dbReference type="PANTHER" id="PTHR30561:SF1">
    <property type="entry name" value="MULTIDRUG TRANSPORTER EMRE"/>
    <property type="match status" value="1"/>
</dbReference>
<evidence type="ECO:0000256" key="7">
    <source>
        <dbReference type="RuleBase" id="RU003942"/>
    </source>
</evidence>
<dbReference type="GO" id="GO:0005886">
    <property type="term" value="C:plasma membrane"/>
    <property type="evidence" value="ECO:0007669"/>
    <property type="project" value="UniProtKB-SubCell"/>
</dbReference>
<dbReference type="SUPFAM" id="SSF103481">
    <property type="entry name" value="Multidrug resistance efflux transporter EmrE"/>
    <property type="match status" value="1"/>
</dbReference>
<evidence type="ECO:0000256" key="1">
    <source>
        <dbReference type="ARBA" id="ARBA00004651"/>
    </source>
</evidence>
<keyword evidence="5 8" id="KW-1133">Transmembrane helix</keyword>
<keyword evidence="4 7" id="KW-0812">Transmembrane</keyword>
<organism evidence="9 10">
    <name type="scientific">Marmoricola endophyticus</name>
    <dbReference type="NCBI Taxonomy" id="2040280"/>
    <lineage>
        <taxon>Bacteria</taxon>
        <taxon>Bacillati</taxon>
        <taxon>Actinomycetota</taxon>
        <taxon>Actinomycetes</taxon>
        <taxon>Propionibacteriales</taxon>
        <taxon>Nocardioidaceae</taxon>
        <taxon>Marmoricola</taxon>
    </lineage>
</organism>
<dbReference type="Pfam" id="PF00893">
    <property type="entry name" value="Multi_Drug_Res"/>
    <property type="match status" value="1"/>
</dbReference>
<reference evidence="9" key="1">
    <citation type="journal article" date="2014" name="Int. J. Syst. Evol. Microbiol.">
        <title>Complete genome sequence of Corynebacterium casei LMG S-19264T (=DSM 44701T), isolated from a smear-ripened cheese.</title>
        <authorList>
            <consortium name="US DOE Joint Genome Institute (JGI-PGF)"/>
            <person name="Walter F."/>
            <person name="Albersmeier A."/>
            <person name="Kalinowski J."/>
            <person name="Ruckert C."/>
        </authorList>
    </citation>
    <scope>NUCLEOTIDE SEQUENCE</scope>
    <source>
        <strain evidence="9">CGMCC 1.16067</strain>
    </source>
</reference>
<evidence type="ECO:0000256" key="4">
    <source>
        <dbReference type="ARBA" id="ARBA00022692"/>
    </source>
</evidence>
<evidence type="ECO:0000313" key="10">
    <source>
        <dbReference type="Proteomes" id="UP000649179"/>
    </source>
</evidence>
<evidence type="ECO:0000256" key="2">
    <source>
        <dbReference type="ARBA" id="ARBA00022448"/>
    </source>
</evidence>
<reference evidence="9" key="2">
    <citation type="submission" date="2020-09" db="EMBL/GenBank/DDBJ databases">
        <authorList>
            <person name="Sun Q."/>
            <person name="Zhou Y."/>
        </authorList>
    </citation>
    <scope>NUCLEOTIDE SEQUENCE</scope>
    <source>
        <strain evidence="9">CGMCC 1.16067</strain>
    </source>
</reference>
<evidence type="ECO:0000313" key="9">
    <source>
        <dbReference type="EMBL" id="GGF44343.1"/>
    </source>
</evidence>
<proteinExistence type="inferred from homology"/>
<name>A0A917BI80_9ACTN</name>
<evidence type="ECO:0008006" key="11">
    <source>
        <dbReference type="Google" id="ProtNLM"/>
    </source>
</evidence>
<gene>
    <name evidence="9" type="ORF">GCM10011519_17790</name>
</gene>
<sequence length="111" mass="11116">MSAWVWIGVAVVTQFCGLVALRLAAGPAAARGRRVVLVVLANIGLSGSVLPVGRAVAEGMPLAVAYAAWTGAAIAFAALGGLVLFGERPSRRQALGLLVLVLGVVLLEGGG</sequence>
<dbReference type="InterPro" id="IPR045324">
    <property type="entry name" value="Small_multidrug_res"/>
</dbReference>
<feature type="transmembrane region" description="Helical" evidence="8">
    <location>
        <begin position="63"/>
        <end position="85"/>
    </location>
</feature>
<dbReference type="GO" id="GO:0015220">
    <property type="term" value="F:choline transmembrane transporter activity"/>
    <property type="evidence" value="ECO:0007669"/>
    <property type="project" value="TreeGrafter"/>
</dbReference>
<keyword evidence="10" id="KW-1185">Reference proteome</keyword>
<evidence type="ECO:0000256" key="8">
    <source>
        <dbReference type="SAM" id="Phobius"/>
    </source>
</evidence>
<dbReference type="EMBL" id="BMKQ01000001">
    <property type="protein sequence ID" value="GGF44343.1"/>
    <property type="molecule type" value="Genomic_DNA"/>
</dbReference>
<protein>
    <recommendedName>
        <fullName evidence="11">QacE family quaternary ammonium compound efflux SMR transporter</fullName>
    </recommendedName>
</protein>
<dbReference type="GO" id="GO:0031460">
    <property type="term" value="P:glycine betaine transport"/>
    <property type="evidence" value="ECO:0007669"/>
    <property type="project" value="TreeGrafter"/>
</dbReference>
<keyword evidence="2" id="KW-0813">Transport</keyword>
<dbReference type="InterPro" id="IPR037185">
    <property type="entry name" value="EmrE-like"/>
</dbReference>
<comment type="similarity">
    <text evidence="7">Belongs to the drug/metabolite transporter (DMT) superfamily. Small multidrug resistance (SMR) (TC 2.A.7.1) family.</text>
</comment>
<accession>A0A917BI80</accession>
<dbReference type="InterPro" id="IPR000390">
    <property type="entry name" value="Small_drug/metabolite_transptr"/>
</dbReference>
<dbReference type="AlphaFoldDB" id="A0A917BI80"/>
<evidence type="ECO:0000256" key="3">
    <source>
        <dbReference type="ARBA" id="ARBA00022475"/>
    </source>
</evidence>